<reference evidence="2" key="2">
    <citation type="submission" date="2020-09" db="EMBL/GenBank/DDBJ databases">
        <authorList>
            <person name="Sun Q."/>
            <person name="Zhou Y."/>
        </authorList>
    </citation>
    <scope>NUCLEOTIDE SEQUENCE</scope>
    <source>
        <strain evidence="2">CGMCC 1.12187</strain>
    </source>
</reference>
<dbReference type="Proteomes" id="UP000638848">
    <property type="component" value="Unassembled WGS sequence"/>
</dbReference>
<evidence type="ECO:0000313" key="2">
    <source>
        <dbReference type="EMBL" id="GGG66347.1"/>
    </source>
</evidence>
<feature type="region of interest" description="Disordered" evidence="1">
    <location>
        <begin position="77"/>
        <end position="115"/>
    </location>
</feature>
<evidence type="ECO:0000256" key="1">
    <source>
        <dbReference type="SAM" id="MobiDB-lite"/>
    </source>
</evidence>
<proteinExistence type="predicted"/>
<comment type="caution">
    <text evidence="2">The sequence shown here is derived from an EMBL/GenBank/DDBJ whole genome shotgun (WGS) entry which is preliminary data.</text>
</comment>
<dbReference type="AlphaFoldDB" id="A0A917LZP3"/>
<keyword evidence="3" id="KW-1185">Reference proteome</keyword>
<protein>
    <submittedName>
        <fullName evidence="2">Uncharacterized protein</fullName>
    </submittedName>
</protein>
<reference evidence="2" key="1">
    <citation type="journal article" date="2014" name="Int. J. Syst. Evol. Microbiol.">
        <title>Complete genome sequence of Corynebacterium casei LMG S-19264T (=DSM 44701T), isolated from a smear-ripened cheese.</title>
        <authorList>
            <consortium name="US DOE Joint Genome Institute (JGI-PGF)"/>
            <person name="Walter F."/>
            <person name="Albersmeier A."/>
            <person name="Kalinowski J."/>
            <person name="Ruckert C."/>
        </authorList>
    </citation>
    <scope>NUCLEOTIDE SEQUENCE</scope>
    <source>
        <strain evidence="2">CGMCC 1.12187</strain>
    </source>
</reference>
<organism evidence="2 3">
    <name type="scientific">Kocuria dechangensis</name>
    <dbReference type="NCBI Taxonomy" id="1176249"/>
    <lineage>
        <taxon>Bacteria</taxon>
        <taxon>Bacillati</taxon>
        <taxon>Actinomycetota</taxon>
        <taxon>Actinomycetes</taxon>
        <taxon>Micrococcales</taxon>
        <taxon>Micrococcaceae</taxon>
        <taxon>Kocuria</taxon>
    </lineage>
</organism>
<feature type="region of interest" description="Disordered" evidence="1">
    <location>
        <begin position="1"/>
        <end position="59"/>
    </location>
</feature>
<dbReference type="EMBL" id="BMEQ01000023">
    <property type="protein sequence ID" value="GGG66347.1"/>
    <property type="molecule type" value="Genomic_DNA"/>
</dbReference>
<sequence length="115" mass="11805">METLPPTTRPRIQHGAARPDPMFTRGLPDGHRPCIPFGGQQGPRPLTPRCGSTPQGSPRDALAVRHLSGQGILLTPAAPATAGGQTGTCGAGPDDPVNILRTRRPPALPDGAPGV</sequence>
<name>A0A917LZP3_9MICC</name>
<evidence type="ECO:0000313" key="3">
    <source>
        <dbReference type="Proteomes" id="UP000638848"/>
    </source>
</evidence>
<accession>A0A917LZP3</accession>
<gene>
    <name evidence="2" type="ORF">GCM10011374_33040</name>
</gene>